<dbReference type="EMBL" id="VYYT01000069">
    <property type="protein sequence ID" value="KAK2772286.1"/>
    <property type="molecule type" value="Genomic_DNA"/>
</dbReference>
<accession>A0AAD9YLL2</accession>
<proteinExistence type="predicted"/>
<sequence length="85" mass="8836">MGAFFAVALPRARVAGGIKTGCRDAMPSLDSRRAGASGNVMSKMQPDAATNAPRKNKSLISTPASPWPGVWNAEGNGLGYAIFWG</sequence>
<gene>
    <name evidence="2" type="ORF">CKAH01_13989</name>
</gene>
<feature type="region of interest" description="Disordered" evidence="1">
    <location>
        <begin position="26"/>
        <end position="66"/>
    </location>
</feature>
<comment type="caution">
    <text evidence="2">The sequence shown here is derived from an EMBL/GenBank/DDBJ whole genome shotgun (WGS) entry which is preliminary data.</text>
</comment>
<dbReference type="Proteomes" id="UP001281614">
    <property type="component" value="Unassembled WGS sequence"/>
</dbReference>
<evidence type="ECO:0000256" key="1">
    <source>
        <dbReference type="SAM" id="MobiDB-lite"/>
    </source>
</evidence>
<keyword evidence="3" id="KW-1185">Reference proteome</keyword>
<evidence type="ECO:0000313" key="3">
    <source>
        <dbReference type="Proteomes" id="UP001281614"/>
    </source>
</evidence>
<protein>
    <submittedName>
        <fullName evidence="2">Uncharacterized protein</fullName>
    </submittedName>
</protein>
<reference evidence="2" key="1">
    <citation type="submission" date="2023-02" db="EMBL/GenBank/DDBJ databases">
        <title>Colletotrichum kahawae CIFC_Que2 genome sequencing and assembly.</title>
        <authorList>
            <person name="Baroncelli R."/>
        </authorList>
    </citation>
    <scope>NUCLEOTIDE SEQUENCE</scope>
    <source>
        <strain evidence="2">CIFC_Que2</strain>
    </source>
</reference>
<dbReference type="AlphaFoldDB" id="A0AAD9YLL2"/>
<name>A0AAD9YLL2_COLKA</name>
<evidence type="ECO:0000313" key="2">
    <source>
        <dbReference type="EMBL" id="KAK2772286.1"/>
    </source>
</evidence>
<organism evidence="2 3">
    <name type="scientific">Colletotrichum kahawae</name>
    <name type="common">Coffee berry disease fungus</name>
    <dbReference type="NCBI Taxonomy" id="34407"/>
    <lineage>
        <taxon>Eukaryota</taxon>
        <taxon>Fungi</taxon>
        <taxon>Dikarya</taxon>
        <taxon>Ascomycota</taxon>
        <taxon>Pezizomycotina</taxon>
        <taxon>Sordariomycetes</taxon>
        <taxon>Hypocreomycetidae</taxon>
        <taxon>Glomerellales</taxon>
        <taxon>Glomerellaceae</taxon>
        <taxon>Colletotrichum</taxon>
        <taxon>Colletotrichum gloeosporioides species complex</taxon>
    </lineage>
</organism>